<accession>A0A9W9G2E8</accession>
<dbReference type="GeneID" id="81352884"/>
<protein>
    <submittedName>
        <fullName evidence="1">Uncharacterized protein</fullName>
    </submittedName>
</protein>
<dbReference type="AlphaFoldDB" id="A0A9W9G2E8"/>
<evidence type="ECO:0000313" key="2">
    <source>
        <dbReference type="Proteomes" id="UP001149074"/>
    </source>
</evidence>
<sequence>MDETIPDDKVITAVVPTADVITEDRHKSVRASDISHFVVQLSDKRQESLMQSVAGVPYSFDRPWPTWFFIGKIVSKTFFDNEEQLRWLNTVRVRNREFIAFTNAQKNVSNQAKQNTREGMLRVVEVDFSKPQPGENLKLFWKPARAIICQKVQDWLDYAPNEGPL</sequence>
<reference evidence="1" key="1">
    <citation type="submission" date="2022-11" db="EMBL/GenBank/DDBJ databases">
        <authorList>
            <person name="Petersen C."/>
        </authorList>
    </citation>
    <scope>NUCLEOTIDE SEQUENCE</scope>
    <source>
        <strain evidence="1">IBT 30761</strain>
    </source>
</reference>
<dbReference type="EMBL" id="JAPQKI010000002">
    <property type="protein sequence ID" value="KAJ5110876.1"/>
    <property type="molecule type" value="Genomic_DNA"/>
</dbReference>
<organism evidence="1 2">
    <name type="scientific">Penicillium argentinense</name>
    <dbReference type="NCBI Taxonomy" id="1131581"/>
    <lineage>
        <taxon>Eukaryota</taxon>
        <taxon>Fungi</taxon>
        <taxon>Dikarya</taxon>
        <taxon>Ascomycota</taxon>
        <taxon>Pezizomycotina</taxon>
        <taxon>Eurotiomycetes</taxon>
        <taxon>Eurotiomycetidae</taxon>
        <taxon>Eurotiales</taxon>
        <taxon>Aspergillaceae</taxon>
        <taxon>Penicillium</taxon>
    </lineage>
</organism>
<comment type="caution">
    <text evidence="1">The sequence shown here is derived from an EMBL/GenBank/DDBJ whole genome shotgun (WGS) entry which is preliminary data.</text>
</comment>
<dbReference type="OrthoDB" id="5234589at2759"/>
<proteinExistence type="predicted"/>
<name>A0A9W9G2E8_9EURO</name>
<reference evidence="1" key="2">
    <citation type="journal article" date="2023" name="IMA Fungus">
        <title>Comparative genomic study of the Penicillium genus elucidates a diverse pangenome and 15 lateral gene transfer events.</title>
        <authorList>
            <person name="Petersen C."/>
            <person name="Sorensen T."/>
            <person name="Nielsen M.R."/>
            <person name="Sondergaard T.E."/>
            <person name="Sorensen J.L."/>
            <person name="Fitzpatrick D.A."/>
            <person name="Frisvad J.C."/>
            <person name="Nielsen K.L."/>
        </authorList>
    </citation>
    <scope>NUCLEOTIDE SEQUENCE</scope>
    <source>
        <strain evidence="1">IBT 30761</strain>
    </source>
</reference>
<keyword evidence="2" id="KW-1185">Reference proteome</keyword>
<dbReference type="Proteomes" id="UP001149074">
    <property type="component" value="Unassembled WGS sequence"/>
</dbReference>
<dbReference type="RefSeq" id="XP_056478946.1">
    <property type="nucleotide sequence ID" value="XM_056613905.1"/>
</dbReference>
<evidence type="ECO:0000313" key="1">
    <source>
        <dbReference type="EMBL" id="KAJ5110876.1"/>
    </source>
</evidence>
<gene>
    <name evidence="1" type="ORF">N7532_001411</name>
</gene>